<sequence length="297" mass="34892">MRRKQLWDVILEVERQSPSDAKRCIQHATKIFNHATNEEYAETNIVLGMEQSLAPQKHGHFASMKIEFLPDFLRDLERNDAGLSQDRLDAIELLMLTVVRPNELIKAEWTEFDFEKRMWTIPKERMKMRHEHYVPLSRQVCKILRRRMEENFSIKGVHNKYVFPSRKKPRIPMAHNTICEIIIDMGYQGRHTGHGFRALFMGIAKQELEYKHDIPDRQLAHKPKGNVDRAYDRAEYLKQRIKLMQEYADYIDRQKPGAVISSILTLEIRSDQIAFNHGEYQTGKSSYEIRINAGGSP</sequence>
<accession>A0ABP8N038</accession>
<evidence type="ECO:0000313" key="6">
    <source>
        <dbReference type="EMBL" id="GAA4457873.1"/>
    </source>
</evidence>
<dbReference type="CDD" id="cd00801">
    <property type="entry name" value="INT_P4_C"/>
    <property type="match status" value="1"/>
</dbReference>
<dbReference type="Pfam" id="PF00589">
    <property type="entry name" value="Phage_integrase"/>
    <property type="match status" value="1"/>
</dbReference>
<comment type="similarity">
    <text evidence="1">Belongs to the 'phage' integrase family.</text>
</comment>
<keyword evidence="7" id="KW-1185">Reference proteome</keyword>
<dbReference type="Gene3D" id="1.10.150.130">
    <property type="match status" value="1"/>
</dbReference>
<organism evidence="6 7">
    <name type="scientific">Rurimicrobium arvi</name>
    <dbReference type="NCBI Taxonomy" id="2049916"/>
    <lineage>
        <taxon>Bacteria</taxon>
        <taxon>Pseudomonadati</taxon>
        <taxon>Bacteroidota</taxon>
        <taxon>Chitinophagia</taxon>
        <taxon>Chitinophagales</taxon>
        <taxon>Chitinophagaceae</taxon>
        <taxon>Rurimicrobium</taxon>
    </lineage>
</organism>
<evidence type="ECO:0000256" key="4">
    <source>
        <dbReference type="ARBA" id="ARBA00023172"/>
    </source>
</evidence>
<dbReference type="InterPro" id="IPR010998">
    <property type="entry name" value="Integrase_recombinase_N"/>
</dbReference>
<dbReference type="InterPro" id="IPR002104">
    <property type="entry name" value="Integrase_catalytic"/>
</dbReference>
<evidence type="ECO:0000259" key="5">
    <source>
        <dbReference type="PROSITE" id="PS51898"/>
    </source>
</evidence>
<evidence type="ECO:0000313" key="7">
    <source>
        <dbReference type="Proteomes" id="UP001501410"/>
    </source>
</evidence>
<evidence type="ECO:0000256" key="1">
    <source>
        <dbReference type="ARBA" id="ARBA00008857"/>
    </source>
</evidence>
<feature type="domain" description="Tyr recombinase" evidence="5">
    <location>
        <begin position="59"/>
        <end position="244"/>
    </location>
</feature>
<dbReference type="Gene3D" id="1.10.443.10">
    <property type="entry name" value="Intergrase catalytic core"/>
    <property type="match status" value="1"/>
</dbReference>
<evidence type="ECO:0000256" key="3">
    <source>
        <dbReference type="ARBA" id="ARBA00023125"/>
    </source>
</evidence>
<keyword evidence="3" id="KW-0238">DNA-binding</keyword>
<comment type="caution">
    <text evidence="6">The sequence shown here is derived from an EMBL/GenBank/DDBJ whole genome shotgun (WGS) entry which is preliminary data.</text>
</comment>
<dbReference type="InterPro" id="IPR011010">
    <property type="entry name" value="DNA_brk_join_enz"/>
</dbReference>
<dbReference type="InterPro" id="IPR013762">
    <property type="entry name" value="Integrase-like_cat_sf"/>
</dbReference>
<name>A0ABP8N038_9BACT</name>
<gene>
    <name evidence="6" type="ORF">GCM10023092_25270</name>
</gene>
<reference evidence="7" key="1">
    <citation type="journal article" date="2019" name="Int. J. Syst. Evol. Microbiol.">
        <title>The Global Catalogue of Microorganisms (GCM) 10K type strain sequencing project: providing services to taxonomists for standard genome sequencing and annotation.</title>
        <authorList>
            <consortium name="The Broad Institute Genomics Platform"/>
            <consortium name="The Broad Institute Genome Sequencing Center for Infectious Disease"/>
            <person name="Wu L."/>
            <person name="Ma J."/>
        </authorList>
    </citation>
    <scope>NUCLEOTIDE SEQUENCE [LARGE SCALE GENOMIC DNA]</scope>
    <source>
        <strain evidence="7">JCM 31921</strain>
    </source>
</reference>
<dbReference type="PROSITE" id="PS51898">
    <property type="entry name" value="TYR_RECOMBINASE"/>
    <property type="match status" value="1"/>
</dbReference>
<protein>
    <recommendedName>
        <fullName evidence="5">Tyr recombinase domain-containing protein</fullName>
    </recommendedName>
</protein>
<keyword evidence="4" id="KW-0233">DNA recombination</keyword>
<dbReference type="PANTHER" id="PTHR30629">
    <property type="entry name" value="PROPHAGE INTEGRASE"/>
    <property type="match status" value="1"/>
</dbReference>
<dbReference type="PANTHER" id="PTHR30629:SF2">
    <property type="entry name" value="PROPHAGE INTEGRASE INTS-RELATED"/>
    <property type="match status" value="1"/>
</dbReference>
<evidence type="ECO:0000256" key="2">
    <source>
        <dbReference type="ARBA" id="ARBA00022908"/>
    </source>
</evidence>
<dbReference type="InterPro" id="IPR050808">
    <property type="entry name" value="Phage_Integrase"/>
</dbReference>
<dbReference type="Proteomes" id="UP001501410">
    <property type="component" value="Unassembled WGS sequence"/>
</dbReference>
<dbReference type="SUPFAM" id="SSF56349">
    <property type="entry name" value="DNA breaking-rejoining enzymes"/>
    <property type="match status" value="1"/>
</dbReference>
<proteinExistence type="inferred from homology"/>
<keyword evidence="2" id="KW-0229">DNA integration</keyword>
<dbReference type="EMBL" id="BAABEZ010000024">
    <property type="protein sequence ID" value="GAA4457873.1"/>
    <property type="molecule type" value="Genomic_DNA"/>
</dbReference>